<evidence type="ECO:0000256" key="2">
    <source>
        <dbReference type="ARBA" id="ARBA00023315"/>
    </source>
</evidence>
<evidence type="ECO:0000259" key="3">
    <source>
        <dbReference type="PROSITE" id="PS51186"/>
    </source>
</evidence>
<keyword evidence="1 4" id="KW-0808">Transferase</keyword>
<evidence type="ECO:0000313" key="4">
    <source>
        <dbReference type="EMBL" id="MCO8270323.1"/>
    </source>
</evidence>
<protein>
    <submittedName>
        <fullName evidence="4">GNAT family N-acetyltransferase</fullName>
        <ecNumber evidence="4">2.3.1.-</ecNumber>
    </submittedName>
</protein>
<dbReference type="EC" id="2.3.1.-" evidence="4"/>
<dbReference type="PANTHER" id="PTHR43420:SF3">
    <property type="entry name" value="N-ACETYLTRANSFERASE DOMAIN-CONTAINING PROTEIN"/>
    <property type="match status" value="1"/>
</dbReference>
<keyword evidence="2 4" id="KW-0012">Acyltransferase</keyword>
<dbReference type="CDD" id="cd04301">
    <property type="entry name" value="NAT_SF"/>
    <property type="match status" value="1"/>
</dbReference>
<dbReference type="InterPro" id="IPR016181">
    <property type="entry name" value="Acyl_CoA_acyltransferase"/>
</dbReference>
<accession>A0ABT1DHK4</accession>
<dbReference type="SUPFAM" id="SSF55729">
    <property type="entry name" value="Acyl-CoA N-acyltransferases (Nat)"/>
    <property type="match status" value="1"/>
</dbReference>
<dbReference type="EMBL" id="JAMYJR010000003">
    <property type="protein sequence ID" value="MCO8270323.1"/>
    <property type="molecule type" value="Genomic_DNA"/>
</dbReference>
<dbReference type="Proteomes" id="UP001523369">
    <property type="component" value="Unassembled WGS sequence"/>
</dbReference>
<keyword evidence="5" id="KW-1185">Reference proteome</keyword>
<dbReference type="Pfam" id="PF08445">
    <property type="entry name" value="FR47"/>
    <property type="match status" value="1"/>
</dbReference>
<comment type="caution">
    <text evidence="4">The sequence shown here is derived from an EMBL/GenBank/DDBJ whole genome shotgun (WGS) entry which is preliminary data.</text>
</comment>
<dbReference type="InterPro" id="IPR000182">
    <property type="entry name" value="GNAT_dom"/>
</dbReference>
<dbReference type="InterPro" id="IPR013653">
    <property type="entry name" value="GCN5-like_dom"/>
</dbReference>
<name>A0ABT1DHK4_9ACTN</name>
<feature type="domain" description="N-acetyltransferase" evidence="3">
    <location>
        <begin position="100"/>
        <end position="229"/>
    </location>
</feature>
<evidence type="ECO:0000256" key="1">
    <source>
        <dbReference type="ARBA" id="ARBA00022679"/>
    </source>
</evidence>
<dbReference type="PANTHER" id="PTHR43420">
    <property type="entry name" value="ACETYLTRANSFERASE"/>
    <property type="match status" value="1"/>
</dbReference>
<sequence>MTTVDRAVLDNPVWTALLHDSSRAEVRGRAARYLPDVSPFVAVAGAADPAAWADLAELTGPGAEVWMPAAPVGAGPGWERTGGGVGLQLTGEDLAAAADPEAVLLTEADVPEMLDLVARTRPGPFGPRTRELGTYLGFRREGALVAMAGERMRPPGWSEISAVCTDPAFRGQGLANRLVRAVAAAIRERGDTPFLHVAGSNPDAIRLYRAMGFRHRRDINFHAYRNTAS</sequence>
<dbReference type="InterPro" id="IPR050680">
    <property type="entry name" value="YpeA/RimI_acetyltransf"/>
</dbReference>
<evidence type="ECO:0000313" key="5">
    <source>
        <dbReference type="Proteomes" id="UP001523369"/>
    </source>
</evidence>
<gene>
    <name evidence="4" type="ORF">M1L60_06905</name>
</gene>
<proteinExistence type="predicted"/>
<dbReference type="PROSITE" id="PS51186">
    <property type="entry name" value="GNAT"/>
    <property type="match status" value="1"/>
</dbReference>
<reference evidence="4 5" key="1">
    <citation type="submission" date="2022-06" db="EMBL/GenBank/DDBJ databases">
        <title>New Species of the Genus Actinoplanes, ActinopZanes ferrugineus.</title>
        <authorList>
            <person name="Ding P."/>
        </authorList>
    </citation>
    <scope>NUCLEOTIDE SEQUENCE [LARGE SCALE GENOMIC DNA]</scope>
    <source>
        <strain evidence="4 5">TRM88003</strain>
    </source>
</reference>
<organism evidence="4 5">
    <name type="scientific">Paractinoplanes aksuensis</name>
    <dbReference type="NCBI Taxonomy" id="2939490"/>
    <lineage>
        <taxon>Bacteria</taxon>
        <taxon>Bacillati</taxon>
        <taxon>Actinomycetota</taxon>
        <taxon>Actinomycetes</taxon>
        <taxon>Micromonosporales</taxon>
        <taxon>Micromonosporaceae</taxon>
        <taxon>Paractinoplanes</taxon>
    </lineage>
</organism>
<dbReference type="RefSeq" id="WP_253236437.1">
    <property type="nucleotide sequence ID" value="NZ_JAMYJR010000003.1"/>
</dbReference>
<dbReference type="Gene3D" id="3.40.630.30">
    <property type="match status" value="1"/>
</dbReference>
<dbReference type="GO" id="GO:0016746">
    <property type="term" value="F:acyltransferase activity"/>
    <property type="evidence" value="ECO:0007669"/>
    <property type="project" value="UniProtKB-KW"/>
</dbReference>